<dbReference type="RefSeq" id="WP_183164823.1">
    <property type="nucleotide sequence ID" value="NZ_JACHXI010000001.1"/>
</dbReference>
<evidence type="ECO:0000256" key="1">
    <source>
        <dbReference type="ARBA" id="ARBA00023012"/>
    </source>
</evidence>
<name>A0A839T1K6_AZOMA</name>
<keyword evidence="1" id="KW-0902">Two-component regulatory system</keyword>
<evidence type="ECO:0000313" key="4">
    <source>
        <dbReference type="EMBL" id="MBB3101835.1"/>
    </source>
</evidence>
<dbReference type="GO" id="GO:0009927">
    <property type="term" value="F:histidine phosphotransfer kinase activity"/>
    <property type="evidence" value="ECO:0007669"/>
    <property type="project" value="InterPro"/>
</dbReference>
<proteinExistence type="predicted"/>
<evidence type="ECO:0000259" key="3">
    <source>
        <dbReference type="PROSITE" id="PS50894"/>
    </source>
</evidence>
<comment type="caution">
    <text evidence="4">The sequence shown here is derived from an EMBL/GenBank/DDBJ whole genome shotgun (WGS) entry which is preliminary data.</text>
</comment>
<dbReference type="GO" id="GO:0000160">
    <property type="term" value="P:phosphorelay signal transduction system"/>
    <property type="evidence" value="ECO:0007669"/>
    <property type="project" value="UniProtKB-KW"/>
</dbReference>
<organism evidence="4 5">
    <name type="scientific">Azomonas macrocytogenes</name>
    <name type="common">Azotobacter macrocytogenes</name>
    <dbReference type="NCBI Taxonomy" id="69962"/>
    <lineage>
        <taxon>Bacteria</taxon>
        <taxon>Pseudomonadati</taxon>
        <taxon>Pseudomonadota</taxon>
        <taxon>Gammaproteobacteria</taxon>
        <taxon>Pseudomonadales</taxon>
        <taxon>Pseudomonadaceae</taxon>
        <taxon>Azomonas</taxon>
    </lineage>
</organism>
<keyword evidence="2" id="KW-0597">Phosphoprotein</keyword>
<dbReference type="PANTHER" id="PTHR28242">
    <property type="entry name" value="PHOSPHORELAY INTERMEDIATE PROTEIN YPD1"/>
    <property type="match status" value="1"/>
</dbReference>
<feature type="modified residue" description="Phosphohistidine" evidence="2">
    <location>
        <position position="57"/>
    </location>
</feature>
<protein>
    <submittedName>
        <fullName evidence="4">HPt (Histidine-containing phosphotransfer) domain-containing protein</fullName>
    </submittedName>
</protein>
<evidence type="ECO:0000256" key="2">
    <source>
        <dbReference type="PROSITE-ProRule" id="PRU00110"/>
    </source>
</evidence>
<reference evidence="4 5" key="1">
    <citation type="submission" date="2020-08" db="EMBL/GenBank/DDBJ databases">
        <title>Genomic Encyclopedia of Type Strains, Phase III (KMG-III): the genomes of soil and plant-associated and newly described type strains.</title>
        <authorList>
            <person name="Whitman W."/>
        </authorList>
    </citation>
    <scope>NUCLEOTIDE SEQUENCE [LARGE SCALE GENOMIC DNA]</scope>
    <source>
        <strain evidence="4 5">CECT 4462</strain>
    </source>
</reference>
<dbReference type="InterPro" id="IPR036641">
    <property type="entry name" value="HPT_dom_sf"/>
</dbReference>
<dbReference type="Pfam" id="PF01627">
    <property type="entry name" value="Hpt"/>
    <property type="match status" value="1"/>
</dbReference>
<dbReference type="EMBL" id="JACHXI010000001">
    <property type="protein sequence ID" value="MBB3101835.1"/>
    <property type="molecule type" value="Genomic_DNA"/>
</dbReference>
<dbReference type="GO" id="GO:0043424">
    <property type="term" value="F:protein histidine kinase binding"/>
    <property type="evidence" value="ECO:0007669"/>
    <property type="project" value="InterPro"/>
</dbReference>
<dbReference type="SMART" id="SM00073">
    <property type="entry name" value="HPT"/>
    <property type="match status" value="1"/>
</dbReference>
<evidence type="ECO:0000313" key="5">
    <source>
        <dbReference type="Proteomes" id="UP000549250"/>
    </source>
</evidence>
<dbReference type="GO" id="GO:0005737">
    <property type="term" value="C:cytoplasm"/>
    <property type="evidence" value="ECO:0007669"/>
    <property type="project" value="TreeGrafter"/>
</dbReference>
<dbReference type="InterPro" id="IPR008207">
    <property type="entry name" value="Sig_transdc_His_kin_Hpt_dom"/>
</dbReference>
<dbReference type="PANTHER" id="PTHR28242:SF52">
    <property type="entry name" value="PHOSPHORELAY INTERMEDIATE PROTEIN YPD1"/>
    <property type="match status" value="1"/>
</dbReference>
<dbReference type="Gene3D" id="1.20.120.160">
    <property type="entry name" value="HPT domain"/>
    <property type="match status" value="1"/>
</dbReference>
<dbReference type="SUPFAM" id="SSF47226">
    <property type="entry name" value="Histidine-containing phosphotransfer domain, HPT domain"/>
    <property type="match status" value="1"/>
</dbReference>
<dbReference type="Proteomes" id="UP000549250">
    <property type="component" value="Unassembled WGS sequence"/>
</dbReference>
<dbReference type="CDD" id="cd00088">
    <property type="entry name" value="HPT"/>
    <property type="match status" value="1"/>
</dbReference>
<accession>A0A839T1K6</accession>
<dbReference type="InterPro" id="IPR045871">
    <property type="entry name" value="AHP1-5/YPD1"/>
</dbReference>
<feature type="domain" description="HPt" evidence="3">
    <location>
        <begin position="18"/>
        <end position="111"/>
    </location>
</feature>
<dbReference type="AlphaFoldDB" id="A0A839T1K6"/>
<keyword evidence="5" id="KW-1185">Reference proteome</keyword>
<sequence>MPDVHLDDSTLNNLKLIMGDRLAALVDTYVADSENRLKLLEEAYTDQQLGELRRLAHSLKGSSSNMGASSLANLCHTLEQLARDAEVSDIAQIVERIQREFMVVRELLKGL</sequence>
<gene>
    <name evidence="4" type="ORF">FHR87_000195</name>
</gene>
<dbReference type="PROSITE" id="PS50894">
    <property type="entry name" value="HPT"/>
    <property type="match status" value="1"/>
</dbReference>